<comment type="caution">
    <text evidence="2">The sequence shown here is derived from an EMBL/GenBank/DDBJ whole genome shotgun (WGS) entry which is preliminary data.</text>
</comment>
<evidence type="ECO:0000256" key="1">
    <source>
        <dbReference type="SAM" id="MobiDB-lite"/>
    </source>
</evidence>
<feature type="region of interest" description="Disordered" evidence="1">
    <location>
        <begin position="1"/>
        <end position="75"/>
    </location>
</feature>
<proteinExistence type="predicted"/>
<accession>A0A8J4XW48</accession>
<protein>
    <submittedName>
        <fullName evidence="2">Uncharacterized protein</fullName>
    </submittedName>
</protein>
<feature type="region of interest" description="Disordered" evidence="1">
    <location>
        <begin position="91"/>
        <end position="125"/>
    </location>
</feature>
<name>A0A8J4XW48_CHIOP</name>
<keyword evidence="3" id="KW-1185">Reference proteome</keyword>
<evidence type="ECO:0000313" key="3">
    <source>
        <dbReference type="Proteomes" id="UP000770661"/>
    </source>
</evidence>
<feature type="compositionally biased region" description="Polar residues" evidence="1">
    <location>
        <begin position="1"/>
        <end position="15"/>
    </location>
</feature>
<evidence type="ECO:0000313" key="2">
    <source>
        <dbReference type="EMBL" id="KAG0714417.1"/>
    </source>
</evidence>
<organism evidence="2 3">
    <name type="scientific">Chionoecetes opilio</name>
    <name type="common">Atlantic snow crab</name>
    <name type="synonym">Cancer opilio</name>
    <dbReference type="NCBI Taxonomy" id="41210"/>
    <lineage>
        <taxon>Eukaryota</taxon>
        <taxon>Metazoa</taxon>
        <taxon>Ecdysozoa</taxon>
        <taxon>Arthropoda</taxon>
        <taxon>Crustacea</taxon>
        <taxon>Multicrustacea</taxon>
        <taxon>Malacostraca</taxon>
        <taxon>Eumalacostraca</taxon>
        <taxon>Eucarida</taxon>
        <taxon>Decapoda</taxon>
        <taxon>Pleocyemata</taxon>
        <taxon>Brachyura</taxon>
        <taxon>Eubrachyura</taxon>
        <taxon>Majoidea</taxon>
        <taxon>Majidae</taxon>
        <taxon>Chionoecetes</taxon>
    </lineage>
</organism>
<dbReference type="EMBL" id="JACEEZ010020550">
    <property type="protein sequence ID" value="KAG0714417.1"/>
    <property type="molecule type" value="Genomic_DNA"/>
</dbReference>
<sequence>MSASFQPRQAATSQEGCSGPGVPPPTPQRGPASFGFVLRPGTFRGRAASPPSEGRRQVAFSRSRSSRPRRWPPLLQWPEKCPSARLYSTAAGGAWQRPGDRSVGATGSGRWQSGVDPPGGAGARSLETKVRSSCTPSWVGSRCIEDNFRTLSTGPVAARTVGGRQRSIGWWALKCRPQALLLCAEGEQLIGLSASSGCCTRVYSQWGGWKLRATTAITSTPSGHSARGLPAVSGRAVAYTPQHPRRPVLATR</sequence>
<dbReference type="Proteomes" id="UP000770661">
    <property type="component" value="Unassembled WGS sequence"/>
</dbReference>
<gene>
    <name evidence="2" type="ORF">GWK47_001590</name>
</gene>
<dbReference type="AlphaFoldDB" id="A0A8J4XW48"/>
<reference evidence="2" key="1">
    <citation type="submission" date="2020-07" db="EMBL/GenBank/DDBJ databases">
        <title>The High-quality genome of the commercially important snow crab, Chionoecetes opilio.</title>
        <authorList>
            <person name="Jeong J.-H."/>
            <person name="Ryu S."/>
        </authorList>
    </citation>
    <scope>NUCLEOTIDE SEQUENCE</scope>
    <source>
        <strain evidence="2">MADBK_172401_WGS</strain>
        <tissue evidence="2">Digestive gland</tissue>
    </source>
</reference>